<dbReference type="Proteomes" id="UP000251891">
    <property type="component" value="Unassembled WGS sequence"/>
</dbReference>
<name>A0A365H357_9ACTN</name>
<proteinExistence type="predicted"/>
<dbReference type="OrthoDB" id="4894058at2"/>
<organism evidence="2 3">
    <name type="scientific">Actinomadura craniellae</name>
    <dbReference type="NCBI Taxonomy" id="2231787"/>
    <lineage>
        <taxon>Bacteria</taxon>
        <taxon>Bacillati</taxon>
        <taxon>Actinomycetota</taxon>
        <taxon>Actinomycetes</taxon>
        <taxon>Streptosporangiales</taxon>
        <taxon>Thermomonosporaceae</taxon>
        <taxon>Actinomadura</taxon>
    </lineage>
</organism>
<dbReference type="RefSeq" id="WP_111869580.1">
    <property type="nucleotide sequence ID" value="NZ_QLYX01000009.1"/>
</dbReference>
<feature type="region of interest" description="Disordered" evidence="1">
    <location>
        <begin position="76"/>
        <end position="96"/>
    </location>
</feature>
<protein>
    <submittedName>
        <fullName evidence="2">Uncharacterized protein</fullName>
    </submittedName>
</protein>
<keyword evidence="3" id="KW-1185">Reference proteome</keyword>
<evidence type="ECO:0000256" key="1">
    <source>
        <dbReference type="SAM" id="MobiDB-lite"/>
    </source>
</evidence>
<reference evidence="2 3" key="1">
    <citation type="submission" date="2018-06" db="EMBL/GenBank/DDBJ databases">
        <title>Actinomadura craniellae sp. nov. isolated from marine sponge Craniella sp.</title>
        <authorList>
            <person name="Li L."/>
            <person name="Xu Q.H."/>
            <person name="Lin H.W."/>
            <person name="Lu Y.H."/>
        </authorList>
    </citation>
    <scope>NUCLEOTIDE SEQUENCE [LARGE SCALE GENOMIC DNA]</scope>
    <source>
        <strain evidence="2 3">LHW63021</strain>
    </source>
</reference>
<gene>
    <name evidence="2" type="ORF">DPM19_20570</name>
</gene>
<dbReference type="AlphaFoldDB" id="A0A365H357"/>
<dbReference type="EMBL" id="QLYX01000009">
    <property type="protein sequence ID" value="RAY13456.1"/>
    <property type="molecule type" value="Genomic_DNA"/>
</dbReference>
<dbReference type="Gene3D" id="2.120.10.10">
    <property type="match status" value="1"/>
</dbReference>
<evidence type="ECO:0000313" key="3">
    <source>
        <dbReference type="Proteomes" id="UP000251891"/>
    </source>
</evidence>
<evidence type="ECO:0000313" key="2">
    <source>
        <dbReference type="EMBL" id="RAY13456.1"/>
    </source>
</evidence>
<dbReference type="SUPFAM" id="SSF110296">
    <property type="entry name" value="Oligoxyloglucan reducing end-specific cellobiohydrolase"/>
    <property type="match status" value="3"/>
</dbReference>
<comment type="caution">
    <text evidence="2">The sequence shown here is derived from an EMBL/GenBank/DDBJ whole genome shotgun (WGS) entry which is preliminary data.</text>
</comment>
<accession>A0A365H357</accession>
<sequence>MAARTPGQEGTGRPPGEVEIDGGPEHPTEPFARVTGAEPPSGPARNGRVGGTPEFSPWQRSHAVWHRGGVDWVRPAAGDTPVASAAPAPSRPRIRPPRLARTPLILGTATVVLAAVGLYAVLDDGHEARPPAPGATRADRLFALDPAAADGRVQDLAAVAVAGPVAVAAGSETGGGGDRAWFLSTADGGRVWRAARVQAPGGAEAPPGEHPRLLAGGPGGWVALGGSPEAAGSVTAGWVGGDAVTWTRVDLGPAFAGGTVHGLAATGTGFVAVGAAGGTAAAWTSGDGRAWQRAAPPGGVRLDRVAASGAVAVATGMTTRRTTRTVRRGNRNRKVAVTVQEPALWRSADGGRTWTRGAVPQDQGARGALRGPVAGPGGFSLAREAERATGRGRARKVTRYAVAFRSADGAAWAPAGQIGSADYAGLDRLAGSAAGLAALIRVGGGRLALLRSPDGRSWQRAPEDVAEPDPSGLAVLPAGPVLAGRQGDDARLTIAGTGDVDVARIPGAIRPERTIAALVPAGRRLVAVGGSGGDAAIWTAPDGRAWARVQGGELGGDGRQTLTGAVAGPQGWLAVGRHDGDPARPLARTSTDGATWAPAPGFPGEPGSAPRAAAHGPAGYVVVGTAGGAGAGWHSADLRTWTRGTGDFGTGARPLGVAAVPAGPGGYAAVGAFTRDGKATPGVWTSPDGRAWTAGTAPGLPAGAESGELTRVAAHGGVLVALGHAVQAGQNVPFVAVSADAGRTWQAQPLPGGGRATAIVATSRGFVVTGATGAPGAGDAALWSSVDGRAWRQVRPRGTHLDGPGDQWFTAAAPLGGELVLTGVTVDARGEAPTLWRTTLP</sequence>
<feature type="region of interest" description="Disordered" evidence="1">
    <location>
        <begin position="1"/>
        <end position="57"/>
    </location>
</feature>